<feature type="compositionally biased region" description="Acidic residues" evidence="1">
    <location>
        <begin position="113"/>
        <end position="138"/>
    </location>
</feature>
<sequence length="392" mass="43308">MNKKPAKSIDLYVVHFPLIILIVILALAGSYALVQSNKSSDKSENVLSSGSGKDGDNDEDEDKDEDEKDQDEDKGKEDEKDKDDDRNSSNSGSGSSNSGSGSGSFNTVSSSSIEDDDEDSDELNEVENEIEDEFEESESETKTLERVENSNGTISFIKREIEGDKVKIEIKTYDANGNLVGKSKVEQEGSKKSESNIREFNAIGTLLKSFELKTEDGNELKLKIKEAVSPTLATKVKYDLFEQEIELELEDEDEVEESTGSQPQALNTLRIRAKNDKFELRQGGTKVLTNFPITIDPVTGQLFVTTPNGLVELKEMPDVIVQKATANLDTTQSVDLDSIKKLEYKFVGTRSEKLLGLFPITIPVTAYYDAQTGNLVEEQISLLNKILALISF</sequence>
<proteinExistence type="predicted"/>
<evidence type="ECO:0000313" key="4">
    <source>
        <dbReference type="Proteomes" id="UP000178127"/>
    </source>
</evidence>
<feature type="compositionally biased region" description="Low complexity" evidence="1">
    <location>
        <begin position="88"/>
        <end position="112"/>
    </location>
</feature>
<feature type="transmembrane region" description="Helical" evidence="2">
    <location>
        <begin position="12"/>
        <end position="34"/>
    </location>
</feature>
<dbReference type="EMBL" id="MEVD01000015">
    <property type="protein sequence ID" value="OGC53345.1"/>
    <property type="molecule type" value="Genomic_DNA"/>
</dbReference>
<keyword evidence="2" id="KW-0812">Transmembrane</keyword>
<feature type="region of interest" description="Disordered" evidence="1">
    <location>
        <begin position="36"/>
        <end position="147"/>
    </location>
</feature>
<dbReference type="STRING" id="1802620.A3D91_02965"/>
<evidence type="ECO:0000256" key="2">
    <source>
        <dbReference type="SAM" id="Phobius"/>
    </source>
</evidence>
<keyword evidence="2" id="KW-1133">Transmembrane helix</keyword>
<feature type="compositionally biased region" description="Basic and acidic residues" evidence="1">
    <location>
        <begin position="71"/>
        <end position="87"/>
    </location>
</feature>
<evidence type="ECO:0000313" key="3">
    <source>
        <dbReference type="EMBL" id="OGC53345.1"/>
    </source>
</evidence>
<dbReference type="Proteomes" id="UP000178127">
    <property type="component" value="Unassembled WGS sequence"/>
</dbReference>
<reference evidence="3 4" key="1">
    <citation type="journal article" date="2016" name="Nat. Commun.">
        <title>Thousands of microbial genomes shed light on interconnected biogeochemical processes in an aquifer system.</title>
        <authorList>
            <person name="Anantharaman K."/>
            <person name="Brown C.T."/>
            <person name="Hug L.A."/>
            <person name="Sharon I."/>
            <person name="Castelle C.J."/>
            <person name="Probst A.J."/>
            <person name="Thomas B.C."/>
            <person name="Singh A."/>
            <person name="Wilkins M.J."/>
            <person name="Karaoz U."/>
            <person name="Brodie E.L."/>
            <person name="Williams K.H."/>
            <person name="Hubbard S.S."/>
            <person name="Banfield J.F."/>
        </authorList>
    </citation>
    <scope>NUCLEOTIDE SEQUENCE [LARGE SCALE GENOMIC DNA]</scope>
</reference>
<organism evidence="3 4">
    <name type="scientific">candidate division WWE3 bacterium RIFCSPHIGHO2_02_FULL_38_14</name>
    <dbReference type="NCBI Taxonomy" id="1802620"/>
    <lineage>
        <taxon>Bacteria</taxon>
        <taxon>Katanobacteria</taxon>
    </lineage>
</organism>
<dbReference type="AlphaFoldDB" id="A0A1F4V807"/>
<gene>
    <name evidence="3" type="ORF">A3D91_02965</name>
</gene>
<evidence type="ECO:0000256" key="1">
    <source>
        <dbReference type="SAM" id="MobiDB-lite"/>
    </source>
</evidence>
<name>A0A1F4V807_UNCKA</name>
<accession>A0A1F4V807</accession>
<feature type="compositionally biased region" description="Acidic residues" evidence="1">
    <location>
        <begin position="56"/>
        <end position="70"/>
    </location>
</feature>
<protein>
    <submittedName>
        <fullName evidence="3">Uncharacterized protein</fullName>
    </submittedName>
</protein>
<comment type="caution">
    <text evidence="3">The sequence shown here is derived from an EMBL/GenBank/DDBJ whole genome shotgun (WGS) entry which is preliminary data.</text>
</comment>
<keyword evidence="2" id="KW-0472">Membrane</keyword>